<dbReference type="SUPFAM" id="SSF55874">
    <property type="entry name" value="ATPase domain of HSP90 chaperone/DNA topoisomerase II/histidine kinase"/>
    <property type="match status" value="1"/>
</dbReference>
<protein>
    <submittedName>
        <fullName evidence="6">Uncharacterized protein</fullName>
    </submittedName>
</protein>
<dbReference type="Gene3D" id="1.25.40.10">
    <property type="entry name" value="Tetratricopeptide repeat domain"/>
    <property type="match status" value="2"/>
</dbReference>
<keyword evidence="4" id="KW-0802">TPR repeat</keyword>
<dbReference type="PANTHER" id="PTHR24421:SF60">
    <property type="entry name" value="SENSOR HISTIDINE KINASE COMP"/>
    <property type="match status" value="1"/>
</dbReference>
<dbReference type="PROSITE" id="PS51257">
    <property type="entry name" value="PROKAR_LIPOPROTEIN"/>
    <property type="match status" value="1"/>
</dbReference>
<dbReference type="GO" id="GO:0000160">
    <property type="term" value="P:phosphorelay signal transduction system"/>
    <property type="evidence" value="ECO:0007669"/>
    <property type="project" value="UniProtKB-KW"/>
</dbReference>
<dbReference type="Proteomes" id="UP000198850">
    <property type="component" value="Unassembled WGS sequence"/>
</dbReference>
<dbReference type="AlphaFoldDB" id="A0A1H3W4W5"/>
<keyword evidence="5" id="KW-0812">Transmembrane</keyword>
<evidence type="ECO:0000256" key="3">
    <source>
        <dbReference type="ARBA" id="ARBA00023012"/>
    </source>
</evidence>
<keyword evidence="5" id="KW-1133">Transmembrane helix</keyword>
<dbReference type="RefSeq" id="WP_090554142.1">
    <property type="nucleotide sequence ID" value="NZ_FNRA01000001.1"/>
</dbReference>
<gene>
    <name evidence="6" type="ORF">SAMN05443550_10176</name>
</gene>
<organism evidence="6 7">
    <name type="scientific">Pedobacter hartonius</name>
    <dbReference type="NCBI Taxonomy" id="425514"/>
    <lineage>
        <taxon>Bacteria</taxon>
        <taxon>Pseudomonadati</taxon>
        <taxon>Bacteroidota</taxon>
        <taxon>Sphingobacteriia</taxon>
        <taxon>Sphingobacteriales</taxon>
        <taxon>Sphingobacteriaceae</taxon>
        <taxon>Pedobacter</taxon>
    </lineage>
</organism>
<dbReference type="PROSITE" id="PS50005">
    <property type="entry name" value="TPR"/>
    <property type="match status" value="1"/>
</dbReference>
<dbReference type="Gene3D" id="3.30.565.10">
    <property type="entry name" value="Histidine kinase-like ATPase, C-terminal domain"/>
    <property type="match status" value="1"/>
</dbReference>
<dbReference type="InterPro" id="IPR036890">
    <property type="entry name" value="HATPase_C_sf"/>
</dbReference>
<proteinExistence type="predicted"/>
<dbReference type="Pfam" id="PF13424">
    <property type="entry name" value="TPR_12"/>
    <property type="match status" value="1"/>
</dbReference>
<dbReference type="EMBL" id="FNRA01000001">
    <property type="protein sequence ID" value="SDZ81464.1"/>
    <property type="molecule type" value="Genomic_DNA"/>
</dbReference>
<dbReference type="STRING" id="425514.SAMN05443550_10176"/>
<dbReference type="GO" id="GO:0016301">
    <property type="term" value="F:kinase activity"/>
    <property type="evidence" value="ECO:0007669"/>
    <property type="project" value="UniProtKB-KW"/>
</dbReference>
<dbReference type="PANTHER" id="PTHR24421">
    <property type="entry name" value="NITRATE/NITRITE SENSOR PROTEIN NARX-RELATED"/>
    <property type="match status" value="1"/>
</dbReference>
<evidence type="ECO:0000256" key="1">
    <source>
        <dbReference type="ARBA" id="ARBA00022679"/>
    </source>
</evidence>
<dbReference type="InterPro" id="IPR019734">
    <property type="entry name" value="TPR_rpt"/>
</dbReference>
<dbReference type="OrthoDB" id="943406at2"/>
<keyword evidence="2" id="KW-0418">Kinase</keyword>
<sequence>MKYLGLLLFIIIFLSCRNESRKDQKENNLFYDQAFVYRERDMTDSAFYFFNRAKNLFLSQKDSTGVAKCLVNMGFIALDKGDNFGALEMSLSANHYFDPGNESQYVYINSNYNNLGMASQNLQDYKRAIKFYDQAIEFSRDSPHLLVNQNNKATVYTLLKSYKAALILYNSILKATDSSDKNYARALTNVAHTKWLQNPGYNAIPEYLQALRIRKEQKDLWGQNSSYAHLSEYYAKKSTDSALFYAKLRYTIAMELRSPDDQLGTLKSLIRFSPTEDTKKYFERYQYLGDSLQTERWKSKNQFAMVRYETEKHRADFLRAQAENVQKKNRLLIGYFIVVILLLVLLSVFLWFRKRNRILRQEKELEVKNTELRYVKKIHDRVANKVYHLMSEVENNPGLHRNAIADKLEKLYDISRDISYDGKGDYNDGNYAAELSLMIQSYSSEMTEVLIVGNDNELWLDVDDEAKTELFVVMQELMTNMDKHSKAQSVLVKFLRQDSTIKVSYSDNGVGMKDAISKNGVKNTENRIKNIRGTITFESILEQGLEINISFPVS</sequence>
<keyword evidence="3" id="KW-0902">Two-component regulatory system</keyword>
<keyword evidence="5" id="KW-0472">Membrane</keyword>
<dbReference type="InterPro" id="IPR011990">
    <property type="entry name" value="TPR-like_helical_dom_sf"/>
</dbReference>
<feature type="repeat" description="TPR" evidence="4">
    <location>
        <begin position="109"/>
        <end position="142"/>
    </location>
</feature>
<reference evidence="6 7" key="1">
    <citation type="submission" date="2016-10" db="EMBL/GenBank/DDBJ databases">
        <authorList>
            <person name="de Groot N.N."/>
        </authorList>
    </citation>
    <scope>NUCLEOTIDE SEQUENCE [LARGE SCALE GENOMIC DNA]</scope>
    <source>
        <strain evidence="6 7">DSM 19033</strain>
    </source>
</reference>
<name>A0A1H3W4W5_9SPHI</name>
<evidence type="ECO:0000256" key="4">
    <source>
        <dbReference type="PROSITE-ProRule" id="PRU00339"/>
    </source>
</evidence>
<feature type="transmembrane region" description="Helical" evidence="5">
    <location>
        <begin position="332"/>
        <end position="352"/>
    </location>
</feature>
<keyword evidence="1" id="KW-0808">Transferase</keyword>
<evidence type="ECO:0000313" key="7">
    <source>
        <dbReference type="Proteomes" id="UP000198850"/>
    </source>
</evidence>
<dbReference type="SUPFAM" id="SSF48452">
    <property type="entry name" value="TPR-like"/>
    <property type="match status" value="1"/>
</dbReference>
<dbReference type="InterPro" id="IPR050482">
    <property type="entry name" value="Sensor_HK_TwoCompSys"/>
</dbReference>
<evidence type="ECO:0000256" key="2">
    <source>
        <dbReference type="ARBA" id="ARBA00022777"/>
    </source>
</evidence>
<evidence type="ECO:0000313" key="6">
    <source>
        <dbReference type="EMBL" id="SDZ81464.1"/>
    </source>
</evidence>
<keyword evidence="7" id="KW-1185">Reference proteome</keyword>
<evidence type="ECO:0000256" key="5">
    <source>
        <dbReference type="SAM" id="Phobius"/>
    </source>
</evidence>
<accession>A0A1H3W4W5</accession>